<organism evidence="6 7">
    <name type="scientific">Sphingopyxis panaciterrulae</name>
    <dbReference type="NCBI Taxonomy" id="462372"/>
    <lineage>
        <taxon>Bacteria</taxon>
        <taxon>Pseudomonadati</taxon>
        <taxon>Pseudomonadota</taxon>
        <taxon>Alphaproteobacteria</taxon>
        <taxon>Sphingomonadales</taxon>
        <taxon>Sphingomonadaceae</taxon>
        <taxon>Sphingopyxis</taxon>
    </lineage>
</organism>
<evidence type="ECO:0000313" key="7">
    <source>
        <dbReference type="Proteomes" id="UP000537161"/>
    </source>
</evidence>
<dbReference type="Gene3D" id="3.50.50.60">
    <property type="entry name" value="FAD/NAD(P)-binding domain"/>
    <property type="match status" value="1"/>
</dbReference>
<protein>
    <submittedName>
        <fullName evidence="6">NADPH-dependent 2,4-dienoyl-CoA reductase/sulfur reductase-like enzyme</fullName>
    </submittedName>
</protein>
<sequence>MTDEPDIVIVGTGHGGAQAAIALRLLKFDGSIMMIGRDSELPYERPPLSKEYLVREKPFKRILLRLEEFWNDKNVDLRLGEAVTAVDASAHVLTLASGRTVTYGHLIWAAGGAAAPYIRLESV</sequence>
<evidence type="ECO:0000313" key="6">
    <source>
        <dbReference type="EMBL" id="MBB5707474.1"/>
    </source>
</evidence>
<dbReference type="GO" id="GO:0005737">
    <property type="term" value="C:cytoplasm"/>
    <property type="evidence" value="ECO:0007669"/>
    <property type="project" value="TreeGrafter"/>
</dbReference>
<dbReference type="PANTHER" id="PTHR43557">
    <property type="entry name" value="APOPTOSIS-INDUCING FACTOR 1"/>
    <property type="match status" value="1"/>
</dbReference>
<dbReference type="AlphaFoldDB" id="A0A7W9ERE3"/>
<comment type="cofactor">
    <cofactor evidence="1">
        <name>FAD</name>
        <dbReference type="ChEBI" id="CHEBI:57692"/>
    </cofactor>
</comment>
<dbReference type="SUPFAM" id="SSF51905">
    <property type="entry name" value="FAD/NAD(P)-binding domain"/>
    <property type="match status" value="1"/>
</dbReference>
<reference evidence="6 7" key="1">
    <citation type="submission" date="2020-08" db="EMBL/GenBank/DDBJ databases">
        <title>Genomic Encyclopedia of Type Strains, Phase IV (KMG-IV): sequencing the most valuable type-strain genomes for metagenomic binning, comparative biology and taxonomic classification.</title>
        <authorList>
            <person name="Goeker M."/>
        </authorList>
    </citation>
    <scope>NUCLEOTIDE SEQUENCE [LARGE SCALE GENOMIC DNA]</scope>
    <source>
        <strain evidence="6 7">DSM 27163</strain>
    </source>
</reference>
<dbReference type="RefSeq" id="WP_420825291.1">
    <property type="nucleotide sequence ID" value="NZ_JACIJH010000009.1"/>
</dbReference>
<dbReference type="EMBL" id="JACIJH010000009">
    <property type="protein sequence ID" value="MBB5707474.1"/>
    <property type="molecule type" value="Genomic_DNA"/>
</dbReference>
<keyword evidence="2" id="KW-0285">Flavoprotein</keyword>
<gene>
    <name evidence="6" type="ORF">FHR21_002840</name>
</gene>
<dbReference type="Pfam" id="PF07992">
    <property type="entry name" value="Pyr_redox_2"/>
    <property type="match status" value="1"/>
</dbReference>
<evidence type="ECO:0000259" key="5">
    <source>
        <dbReference type="Pfam" id="PF07992"/>
    </source>
</evidence>
<feature type="domain" description="FAD/NAD(P)-binding" evidence="5">
    <location>
        <begin position="6"/>
        <end position="114"/>
    </location>
</feature>
<evidence type="ECO:0000256" key="1">
    <source>
        <dbReference type="ARBA" id="ARBA00001974"/>
    </source>
</evidence>
<evidence type="ECO:0000256" key="3">
    <source>
        <dbReference type="ARBA" id="ARBA00022827"/>
    </source>
</evidence>
<accession>A0A7W9ERE3</accession>
<keyword evidence="7" id="KW-1185">Reference proteome</keyword>
<keyword evidence="4" id="KW-0560">Oxidoreductase</keyword>
<evidence type="ECO:0000256" key="2">
    <source>
        <dbReference type="ARBA" id="ARBA00022630"/>
    </source>
</evidence>
<dbReference type="Proteomes" id="UP000537161">
    <property type="component" value="Unassembled WGS sequence"/>
</dbReference>
<comment type="caution">
    <text evidence="6">The sequence shown here is derived from an EMBL/GenBank/DDBJ whole genome shotgun (WGS) entry which is preliminary data.</text>
</comment>
<dbReference type="InterPro" id="IPR036188">
    <property type="entry name" value="FAD/NAD-bd_sf"/>
</dbReference>
<evidence type="ECO:0000256" key="4">
    <source>
        <dbReference type="ARBA" id="ARBA00023002"/>
    </source>
</evidence>
<dbReference type="InterPro" id="IPR050446">
    <property type="entry name" value="FAD-oxidoreductase/Apoptosis"/>
</dbReference>
<name>A0A7W9ERE3_9SPHN</name>
<dbReference type="InterPro" id="IPR023753">
    <property type="entry name" value="FAD/NAD-binding_dom"/>
</dbReference>
<proteinExistence type="predicted"/>
<keyword evidence="3" id="KW-0274">FAD</keyword>
<dbReference type="PANTHER" id="PTHR43557:SF2">
    <property type="entry name" value="RIESKE DOMAIN-CONTAINING PROTEIN-RELATED"/>
    <property type="match status" value="1"/>
</dbReference>
<dbReference type="GO" id="GO:0016651">
    <property type="term" value="F:oxidoreductase activity, acting on NAD(P)H"/>
    <property type="evidence" value="ECO:0007669"/>
    <property type="project" value="TreeGrafter"/>
</dbReference>